<sequence>MIDYLWTKDLASCSHRGGFPYKAKVSVTTCCHCCAARGHVCASPSRSADDGHVAIAVVFRLERSLRVQQRPKWVHRERKAAHARGSTSTGAARSKSVNSQRPATVVRDHGDHATIVETPCAIAGKSSFSRFPEPVALQNLHLKSCSHVHIASAVLQPPARGHELCCSLRVG</sequence>
<proteinExistence type="predicted"/>
<evidence type="ECO:0000256" key="1">
    <source>
        <dbReference type="SAM" id="MobiDB-lite"/>
    </source>
</evidence>
<dbReference type="AlphaFoldDB" id="A0A8T1VN36"/>
<dbReference type="EMBL" id="JAGDFM010000199">
    <property type="protein sequence ID" value="KAG7382707.1"/>
    <property type="molecule type" value="Genomic_DNA"/>
</dbReference>
<evidence type="ECO:0000313" key="2">
    <source>
        <dbReference type="EMBL" id="KAG7382707.1"/>
    </source>
</evidence>
<name>A0A8T1VN36_9STRA</name>
<evidence type="ECO:0000313" key="3">
    <source>
        <dbReference type="Proteomes" id="UP000694044"/>
    </source>
</evidence>
<dbReference type="Proteomes" id="UP000694044">
    <property type="component" value="Unassembled WGS sequence"/>
</dbReference>
<comment type="caution">
    <text evidence="2">The sequence shown here is derived from an EMBL/GenBank/DDBJ whole genome shotgun (WGS) entry which is preliminary data.</text>
</comment>
<gene>
    <name evidence="2" type="ORF">PHYPSEUDO_004398</name>
</gene>
<reference evidence="2" key="1">
    <citation type="submission" date="2021-02" db="EMBL/GenBank/DDBJ databases">
        <authorList>
            <person name="Palmer J.M."/>
        </authorList>
    </citation>
    <scope>NUCLEOTIDE SEQUENCE</scope>
    <source>
        <strain evidence="2">SCRP734</strain>
    </source>
</reference>
<keyword evidence="3" id="KW-1185">Reference proteome</keyword>
<accession>A0A8T1VN36</accession>
<feature type="compositionally biased region" description="Polar residues" evidence="1">
    <location>
        <begin position="85"/>
        <end position="102"/>
    </location>
</feature>
<feature type="compositionally biased region" description="Basic residues" evidence="1">
    <location>
        <begin position="72"/>
        <end position="82"/>
    </location>
</feature>
<organism evidence="2 3">
    <name type="scientific">Phytophthora pseudosyringae</name>
    <dbReference type="NCBI Taxonomy" id="221518"/>
    <lineage>
        <taxon>Eukaryota</taxon>
        <taxon>Sar</taxon>
        <taxon>Stramenopiles</taxon>
        <taxon>Oomycota</taxon>
        <taxon>Peronosporomycetes</taxon>
        <taxon>Peronosporales</taxon>
        <taxon>Peronosporaceae</taxon>
        <taxon>Phytophthora</taxon>
    </lineage>
</organism>
<protein>
    <submittedName>
        <fullName evidence="2">Uncharacterized protein</fullName>
    </submittedName>
</protein>
<feature type="region of interest" description="Disordered" evidence="1">
    <location>
        <begin position="72"/>
        <end position="106"/>
    </location>
</feature>